<comment type="caution">
    <text evidence="2">The sequence shown here is derived from an EMBL/GenBank/DDBJ whole genome shotgun (WGS) entry which is preliminary data.</text>
</comment>
<proteinExistence type="predicted"/>
<name>A0A8J5QN59_9ASCO</name>
<organism evidence="2 3">
    <name type="scientific">[Candida] subhashii</name>
    <dbReference type="NCBI Taxonomy" id="561895"/>
    <lineage>
        <taxon>Eukaryota</taxon>
        <taxon>Fungi</taxon>
        <taxon>Dikarya</taxon>
        <taxon>Ascomycota</taxon>
        <taxon>Saccharomycotina</taxon>
        <taxon>Pichiomycetes</taxon>
        <taxon>Debaryomycetaceae</taxon>
        <taxon>Spathaspora</taxon>
    </lineage>
</organism>
<dbReference type="InterPro" id="IPR003959">
    <property type="entry name" value="ATPase_AAA_core"/>
</dbReference>
<keyword evidence="3" id="KW-1185">Reference proteome</keyword>
<dbReference type="PANTHER" id="PTHR13779">
    <property type="entry name" value="WERNER HELICASE-INTERACTING PROTEIN 1 FAMILY MEMBER"/>
    <property type="match status" value="1"/>
</dbReference>
<dbReference type="GO" id="GO:0008047">
    <property type="term" value="F:enzyme activator activity"/>
    <property type="evidence" value="ECO:0007669"/>
    <property type="project" value="TreeGrafter"/>
</dbReference>
<dbReference type="InterPro" id="IPR051314">
    <property type="entry name" value="AAA_ATPase_RarA/MGS1/WRNIP1"/>
</dbReference>
<evidence type="ECO:0000259" key="1">
    <source>
        <dbReference type="SMART" id="SM00382"/>
    </source>
</evidence>
<dbReference type="EMBL" id="JAGSYN010000144">
    <property type="protein sequence ID" value="KAG7663172.1"/>
    <property type="molecule type" value="Genomic_DNA"/>
</dbReference>
<accession>A0A8J5QN59</accession>
<dbReference type="GeneID" id="73470151"/>
<dbReference type="Pfam" id="PF00004">
    <property type="entry name" value="AAA"/>
    <property type="match status" value="1"/>
</dbReference>
<dbReference type="RefSeq" id="XP_049263404.1">
    <property type="nucleotide sequence ID" value="XM_049407197.1"/>
</dbReference>
<dbReference type="GO" id="GO:0006261">
    <property type="term" value="P:DNA-templated DNA replication"/>
    <property type="evidence" value="ECO:0007669"/>
    <property type="project" value="TreeGrafter"/>
</dbReference>
<reference evidence="2 3" key="1">
    <citation type="journal article" date="2021" name="DNA Res.">
        <title>Genome analysis of Candida subhashii reveals its hybrid nature and dual mitochondrial genome conformations.</title>
        <authorList>
            <person name="Mixao V."/>
            <person name="Hegedusova E."/>
            <person name="Saus E."/>
            <person name="Pryszcz L.P."/>
            <person name="Cillingova A."/>
            <person name="Nosek J."/>
            <person name="Gabaldon T."/>
        </authorList>
    </citation>
    <scope>NUCLEOTIDE SEQUENCE [LARGE SCALE GENOMIC DNA]</scope>
    <source>
        <strain evidence="2 3">CBS 10753</strain>
    </source>
</reference>
<dbReference type="OrthoDB" id="10265467at2759"/>
<dbReference type="CDD" id="cd00009">
    <property type="entry name" value="AAA"/>
    <property type="match status" value="1"/>
</dbReference>
<sequence length="529" mass="59876">MTDGETDEEANSTLNDLANSSFRSKLSSPLAEAIRPTSLKDYIGQSHLVDPRNGLITNFIRLGYLPSMILYGPPGVGKTTLASILAHECGYAFIELSATNATVGDLRELSSSIIQENKKREYENVGRLKIVVFIDEIHRFTKIHQDFLLPFVENGNFVFIGATTVSLNKRIRKAILSRCQLFELYPLSSRDMIEIAKSAANFQNLKRKYIHGQGRIEYTSDVYQLLVNRANGDSRSVINMVELISSKYQSKQDIIIPVIKDVEMFVKNVRDSSSNMSGVNYKILKRMMTSIRHGSRTPIAPDSPLEYLYDDFKSRSLDDEELNSEYLHQMQVSDDSDVEPGNIYSDTEANELSLDTSKLSRGQFFRFAAVFYLSLLLERGESPINIGKELINYSMMNLKIDTKTMPKLMSFFKYTKHANIVLDNVKIVLTNCVEWIMSQPKSRSHSSVLANQLHILKAYHEVMMKEKEVEISGCSLDDDFSVSFDPIDIEQVETMPIFEKSTIDQNAGFEVTYVSDDDELNIGDPEPIG</sequence>
<dbReference type="GO" id="GO:0005634">
    <property type="term" value="C:nucleus"/>
    <property type="evidence" value="ECO:0007669"/>
    <property type="project" value="TreeGrafter"/>
</dbReference>
<dbReference type="GO" id="GO:0017116">
    <property type="term" value="F:single-stranded DNA helicase activity"/>
    <property type="evidence" value="ECO:0007669"/>
    <property type="project" value="TreeGrafter"/>
</dbReference>
<evidence type="ECO:0000313" key="3">
    <source>
        <dbReference type="Proteomes" id="UP000694255"/>
    </source>
</evidence>
<protein>
    <recommendedName>
        <fullName evidence="1">AAA+ ATPase domain-containing protein</fullName>
    </recommendedName>
</protein>
<evidence type="ECO:0000313" key="2">
    <source>
        <dbReference type="EMBL" id="KAG7663172.1"/>
    </source>
</evidence>
<feature type="domain" description="AAA+ ATPase" evidence="1">
    <location>
        <begin position="64"/>
        <end position="187"/>
    </location>
</feature>
<dbReference type="Proteomes" id="UP000694255">
    <property type="component" value="Unassembled WGS sequence"/>
</dbReference>
<dbReference type="GO" id="GO:0005524">
    <property type="term" value="F:ATP binding"/>
    <property type="evidence" value="ECO:0007669"/>
    <property type="project" value="InterPro"/>
</dbReference>
<dbReference type="AlphaFoldDB" id="A0A8J5QN59"/>
<dbReference type="InterPro" id="IPR003593">
    <property type="entry name" value="AAA+_ATPase"/>
</dbReference>
<dbReference type="CDD" id="cd18139">
    <property type="entry name" value="HLD_clamp_RarA"/>
    <property type="match status" value="1"/>
</dbReference>
<dbReference type="PANTHER" id="PTHR13779:SF7">
    <property type="entry name" value="ATPASE WRNIP1"/>
    <property type="match status" value="1"/>
</dbReference>
<dbReference type="SMART" id="SM00382">
    <property type="entry name" value="AAA"/>
    <property type="match status" value="1"/>
</dbReference>
<dbReference type="GO" id="GO:0000731">
    <property type="term" value="P:DNA synthesis involved in DNA repair"/>
    <property type="evidence" value="ECO:0007669"/>
    <property type="project" value="TreeGrafter"/>
</dbReference>
<gene>
    <name evidence="2" type="ORF">J8A68_003350</name>
</gene>
<dbReference type="GO" id="GO:0016887">
    <property type="term" value="F:ATP hydrolysis activity"/>
    <property type="evidence" value="ECO:0007669"/>
    <property type="project" value="InterPro"/>
</dbReference>